<reference evidence="2 3" key="1">
    <citation type="journal article" date="2015" name="Genome Announc.">
        <title>Complete Genome Sequence and Annotation of Corynebacterium singulare DSM 44357, Isolated from a Human Semen Specimen.</title>
        <authorList>
            <person name="Merten M."/>
            <person name="Brinkrolf K."/>
            <person name="Albersmeier A."/>
            <person name="Kutter Y."/>
            <person name="Ruckert C."/>
            <person name="Tauch A."/>
        </authorList>
    </citation>
    <scope>NUCLEOTIDE SEQUENCE [LARGE SCALE GENOMIC DNA]</scope>
    <source>
        <strain evidence="2">IBS B52218</strain>
    </source>
</reference>
<accession>A0A0B6ES89</accession>
<dbReference type="Pfam" id="PF00480">
    <property type="entry name" value="ROK"/>
    <property type="match status" value="1"/>
</dbReference>
<dbReference type="HOGENOM" id="CLU_060911_0_0_11"/>
<dbReference type="Gene3D" id="3.30.420.40">
    <property type="match status" value="2"/>
</dbReference>
<keyword evidence="2" id="KW-0418">Kinase</keyword>
<organism evidence="2 3">
    <name type="scientific">Corynebacterium singulare</name>
    <dbReference type="NCBI Taxonomy" id="161899"/>
    <lineage>
        <taxon>Bacteria</taxon>
        <taxon>Bacillati</taxon>
        <taxon>Actinomycetota</taxon>
        <taxon>Actinomycetes</taxon>
        <taxon>Mycobacteriales</taxon>
        <taxon>Corynebacteriaceae</taxon>
        <taxon>Corynebacterium</taxon>
    </lineage>
</organism>
<dbReference type="InterPro" id="IPR043129">
    <property type="entry name" value="ATPase_NBD"/>
</dbReference>
<evidence type="ECO:0000313" key="2">
    <source>
        <dbReference type="EMBL" id="AJI77638.1"/>
    </source>
</evidence>
<comment type="similarity">
    <text evidence="1">Belongs to the ROK (NagC/XylR) family.</text>
</comment>
<dbReference type="AlphaFoldDB" id="A0A0B6ES89"/>
<keyword evidence="2" id="KW-0808">Transferase</keyword>
<evidence type="ECO:0000256" key="1">
    <source>
        <dbReference type="ARBA" id="ARBA00006479"/>
    </source>
</evidence>
<proteinExistence type="inferred from homology"/>
<dbReference type="EMBL" id="CP010827">
    <property type="protein sequence ID" value="AJI77638.1"/>
    <property type="molecule type" value="Genomic_DNA"/>
</dbReference>
<protein>
    <submittedName>
        <fullName evidence="2">Transcriptional regulator/sugar kinase</fullName>
    </submittedName>
</protein>
<dbReference type="InterPro" id="IPR036388">
    <property type="entry name" value="WH-like_DNA-bd_sf"/>
</dbReference>
<dbReference type="PANTHER" id="PTHR18964">
    <property type="entry name" value="ROK (REPRESSOR, ORF, KINASE) FAMILY"/>
    <property type="match status" value="1"/>
</dbReference>
<name>A0A0B6ES89_9CORY</name>
<dbReference type="SUPFAM" id="SSF46785">
    <property type="entry name" value="Winged helix' DNA-binding domain"/>
    <property type="match status" value="1"/>
</dbReference>
<dbReference type="STRING" id="161899.CSING_00345"/>
<evidence type="ECO:0000313" key="3">
    <source>
        <dbReference type="Proteomes" id="UP000031890"/>
    </source>
</evidence>
<dbReference type="InterPro" id="IPR000600">
    <property type="entry name" value="ROK"/>
</dbReference>
<gene>
    <name evidence="2" type="ORF">CSING_00345</name>
</gene>
<dbReference type="GO" id="GO:0016301">
    <property type="term" value="F:kinase activity"/>
    <property type="evidence" value="ECO:0007669"/>
    <property type="project" value="UniProtKB-KW"/>
</dbReference>
<dbReference type="InterPro" id="IPR036390">
    <property type="entry name" value="WH_DNA-bd_sf"/>
</dbReference>
<dbReference type="SUPFAM" id="SSF53067">
    <property type="entry name" value="Actin-like ATPase domain"/>
    <property type="match status" value="1"/>
</dbReference>
<dbReference type="PANTHER" id="PTHR18964:SF149">
    <property type="entry name" value="BIFUNCTIONAL UDP-N-ACETYLGLUCOSAMINE 2-EPIMERASE_N-ACETYLMANNOSAMINE KINASE"/>
    <property type="match status" value="1"/>
</dbReference>
<dbReference type="KEGG" id="csx:CSING_00345"/>
<sequence length="356" mass="37424">MIKSGPVFTRPRTPAAKCLHIIRLNPVVTRSELVEATGLSQPTITRATAALLGAGLIRERTDLTQSRGRGRPTVPLEVADNDWMLGGIAVGTAFTRIAFFDTKGRTLCEEDVATPVSRLSEGDIIEHIIAGMNRLMTGVDRRLVSVGVTTSGSVDESGHVTAHNLGWDSIDITSRVQYQFGVPVVVSSVIPAILGSETQSTEMGAEKPVMVLYADDTVGAALTVGDEIAPLELTAPDSLATQAVLTAAGAESLPDAVQDPDARALFDDRARSLGTIAASLVAEHAPDTLVVAGGAFSDDPAAPKLFASAVRHNTDQAVELRMIPSPSEIVRACTRAVALDPLLRVPLELGREAKAA</sequence>
<dbReference type="RefSeq" id="WP_042528713.1">
    <property type="nucleotide sequence ID" value="NZ_CP010827.1"/>
</dbReference>
<dbReference type="Gene3D" id="1.10.10.10">
    <property type="entry name" value="Winged helix-like DNA-binding domain superfamily/Winged helix DNA-binding domain"/>
    <property type="match status" value="1"/>
</dbReference>
<dbReference type="Proteomes" id="UP000031890">
    <property type="component" value="Chromosome"/>
</dbReference>
<dbReference type="OrthoDB" id="3605644at2"/>